<keyword evidence="6 10" id="KW-1133">Transmembrane helix</keyword>
<dbReference type="InterPro" id="IPR003369">
    <property type="entry name" value="TatA/B/E"/>
</dbReference>
<evidence type="ECO:0000256" key="6">
    <source>
        <dbReference type="ARBA" id="ARBA00022989"/>
    </source>
</evidence>
<keyword evidence="12" id="KW-1185">Reference proteome</keyword>
<evidence type="ECO:0000256" key="1">
    <source>
        <dbReference type="ARBA" id="ARBA00004167"/>
    </source>
</evidence>
<reference evidence="11 12" key="1">
    <citation type="journal article" date="2013" name="Stand. Genomic Sci.">
        <title>Genomic Encyclopedia of Type Strains, Phase I: The one thousand microbial genomes (KMG-I) project.</title>
        <authorList>
            <person name="Kyrpides N.C."/>
            <person name="Woyke T."/>
            <person name="Eisen J.A."/>
            <person name="Garrity G."/>
            <person name="Lilburn T.G."/>
            <person name="Beck B.J."/>
            <person name="Whitman W.B."/>
            <person name="Hugenholtz P."/>
            <person name="Klenk H.P."/>
        </authorList>
    </citation>
    <scope>NUCLEOTIDE SEQUENCE [LARGE SCALE GENOMIC DNA]</scope>
    <source>
        <strain evidence="11 12">DSM 45044</strain>
    </source>
</reference>
<keyword evidence="2" id="KW-0813">Transport</keyword>
<dbReference type="AlphaFoldDB" id="A0A562UPG2"/>
<keyword evidence="7" id="KW-0811">Translocation</keyword>
<keyword evidence="4 10" id="KW-0812">Transmembrane</keyword>
<evidence type="ECO:0000256" key="2">
    <source>
        <dbReference type="ARBA" id="ARBA00022448"/>
    </source>
</evidence>
<dbReference type="GO" id="GO:0008320">
    <property type="term" value="F:protein transmembrane transporter activity"/>
    <property type="evidence" value="ECO:0007669"/>
    <property type="project" value="InterPro"/>
</dbReference>
<dbReference type="GO" id="GO:0016020">
    <property type="term" value="C:membrane"/>
    <property type="evidence" value="ECO:0007669"/>
    <property type="project" value="InterPro"/>
</dbReference>
<sequence>MFENLGAWEILLLILVALFIIGPERLPKMLKQLGKMVRKLRTMASDATADISREVGTDIDITDLNPKTFIRKHVLSEADEEALKNPLRSALGDLKRDADGVRRDLDETASAMRSTRAGRAARAEKADVSATTGGDEAPTVPKPAVGADTEKAATGDRYDADAT</sequence>
<evidence type="ECO:0000256" key="8">
    <source>
        <dbReference type="ARBA" id="ARBA00023136"/>
    </source>
</evidence>
<name>A0A562UPG2_9ACTN</name>
<keyword evidence="8 10" id="KW-0472">Membrane</keyword>
<proteinExistence type="predicted"/>
<keyword evidence="3" id="KW-1003">Cell membrane</keyword>
<evidence type="ECO:0000256" key="4">
    <source>
        <dbReference type="ARBA" id="ARBA00022692"/>
    </source>
</evidence>
<dbReference type="NCBIfam" id="TIGR01410">
    <property type="entry name" value="tatB"/>
    <property type="match status" value="1"/>
</dbReference>
<evidence type="ECO:0000256" key="10">
    <source>
        <dbReference type="SAM" id="Phobius"/>
    </source>
</evidence>
<feature type="compositionally biased region" description="Basic and acidic residues" evidence="9">
    <location>
        <begin position="148"/>
        <end position="163"/>
    </location>
</feature>
<evidence type="ECO:0000313" key="11">
    <source>
        <dbReference type="EMBL" id="TWJ07515.1"/>
    </source>
</evidence>
<dbReference type="RefSeq" id="WP_147144189.1">
    <property type="nucleotide sequence ID" value="NZ_BAABIJ010000007.1"/>
</dbReference>
<evidence type="ECO:0000256" key="7">
    <source>
        <dbReference type="ARBA" id="ARBA00023010"/>
    </source>
</evidence>
<dbReference type="OrthoDB" id="3267321at2"/>
<dbReference type="InterPro" id="IPR018448">
    <property type="entry name" value="TatB"/>
</dbReference>
<dbReference type="EMBL" id="VLLL01000011">
    <property type="protein sequence ID" value="TWJ07515.1"/>
    <property type="molecule type" value="Genomic_DNA"/>
</dbReference>
<evidence type="ECO:0000256" key="9">
    <source>
        <dbReference type="SAM" id="MobiDB-lite"/>
    </source>
</evidence>
<dbReference type="Pfam" id="PF02416">
    <property type="entry name" value="TatA_B_E"/>
    <property type="match status" value="1"/>
</dbReference>
<evidence type="ECO:0000256" key="3">
    <source>
        <dbReference type="ARBA" id="ARBA00022475"/>
    </source>
</evidence>
<feature type="transmembrane region" description="Helical" evidence="10">
    <location>
        <begin position="6"/>
        <end position="26"/>
    </location>
</feature>
<comment type="subcellular location">
    <subcellularLocation>
        <location evidence="1">Membrane</location>
        <topology evidence="1">Single-pass membrane protein</topology>
    </subcellularLocation>
</comment>
<evidence type="ECO:0000313" key="12">
    <source>
        <dbReference type="Proteomes" id="UP000321617"/>
    </source>
</evidence>
<dbReference type="Proteomes" id="UP000321617">
    <property type="component" value="Unassembled WGS sequence"/>
</dbReference>
<keyword evidence="5" id="KW-0653">Protein transport</keyword>
<dbReference type="PRINTS" id="PR01506">
    <property type="entry name" value="TATBPROTEIN"/>
</dbReference>
<gene>
    <name evidence="11" type="ORF">LX16_4999</name>
</gene>
<accession>A0A562UPG2</accession>
<dbReference type="Gene3D" id="1.20.5.3310">
    <property type="match status" value="1"/>
</dbReference>
<dbReference type="GO" id="GO:0043953">
    <property type="term" value="P:protein transport by the Tat complex"/>
    <property type="evidence" value="ECO:0007669"/>
    <property type="project" value="InterPro"/>
</dbReference>
<protein>
    <submittedName>
        <fullName evidence="11">Sec-independent protein translocase protein TatB</fullName>
    </submittedName>
</protein>
<organism evidence="11 12">
    <name type="scientific">Stackebrandtia albiflava</name>
    <dbReference type="NCBI Taxonomy" id="406432"/>
    <lineage>
        <taxon>Bacteria</taxon>
        <taxon>Bacillati</taxon>
        <taxon>Actinomycetota</taxon>
        <taxon>Actinomycetes</taxon>
        <taxon>Glycomycetales</taxon>
        <taxon>Glycomycetaceae</taxon>
        <taxon>Stackebrandtia</taxon>
    </lineage>
</organism>
<evidence type="ECO:0000256" key="5">
    <source>
        <dbReference type="ARBA" id="ARBA00022927"/>
    </source>
</evidence>
<feature type="region of interest" description="Disordered" evidence="9">
    <location>
        <begin position="105"/>
        <end position="163"/>
    </location>
</feature>
<comment type="caution">
    <text evidence="11">The sequence shown here is derived from an EMBL/GenBank/DDBJ whole genome shotgun (WGS) entry which is preliminary data.</text>
</comment>